<evidence type="ECO:0000256" key="1">
    <source>
        <dbReference type="ARBA" id="ARBA00005964"/>
    </source>
</evidence>
<accession>A0A174EGJ2</accession>
<dbReference type="SUPFAM" id="SSF53474">
    <property type="entry name" value="alpha/beta-Hydrolases"/>
    <property type="match status" value="1"/>
</dbReference>
<dbReference type="PROSITE" id="PS00122">
    <property type="entry name" value="CARBOXYLESTERASE_B_1"/>
    <property type="match status" value="1"/>
</dbReference>
<feature type="domain" description="Carboxylesterase type B" evidence="4">
    <location>
        <begin position="11"/>
        <end position="491"/>
    </location>
</feature>
<dbReference type="Proteomes" id="UP000095706">
    <property type="component" value="Unassembled WGS sequence"/>
</dbReference>
<dbReference type="EC" id="3.1.1.-" evidence="3"/>
<sequence length="516" mass="56728">MGKIFDYDGVPVLHTTSGDLKGYFYDGVYIYKGIPYAYADRFQMPVPSKWDGVKDATNYGFVCPLQNQDTPNGELMVPHRYWPQDEHCQSLNIWTNKLDPEAKKPVLVWFHGGGYAAGSSIEQVAYDGVSIAKKGDSILVSVNHRLNILGYLDLSPFGEKYKNSANAGHADMVAALQWVHDNIALFGGDPENVTIFGQSGGGMKVTDLMQIPSADGLFQKGLVMSGVMEDDPLGAGEKDGTEIITAMMKALGFDDVAQLETVPYPQLAAAYAKVAPAIAQSGGYIGGGPKKGDYFYGNPFDAGFREHAHQIPMMIGTVYGEFATFAPAAYDKNKLTAEEILEILKKVYGDNAEKVLDAFKEAYPEKNGVDVLAIDRAMREPTVKLAKLFAKGGGKAYLYNFALEFPFQHGKPAWHCSDIPYFFGNADLVEICGIPDVSDKLESEIFGALLAFAKNGTPDHAGLPHWPEVEAEDADTMVFDRKTEVKHNYDDKVFAEINKVLKPWSFMDMMADNIQH</sequence>
<dbReference type="GO" id="GO:0016787">
    <property type="term" value="F:hydrolase activity"/>
    <property type="evidence" value="ECO:0007669"/>
    <property type="project" value="UniProtKB-KW"/>
</dbReference>
<keyword evidence="2 3" id="KW-0378">Hydrolase</keyword>
<protein>
    <recommendedName>
        <fullName evidence="3">Carboxylic ester hydrolase</fullName>
        <ecNumber evidence="3">3.1.1.-</ecNumber>
    </recommendedName>
</protein>
<evidence type="ECO:0000259" key="4">
    <source>
        <dbReference type="Pfam" id="PF00135"/>
    </source>
</evidence>
<dbReference type="InterPro" id="IPR019826">
    <property type="entry name" value="Carboxylesterase_B_AS"/>
</dbReference>
<organism evidence="5 6">
    <name type="scientific">Fusicatenibacter saccharivorans</name>
    <dbReference type="NCBI Taxonomy" id="1150298"/>
    <lineage>
        <taxon>Bacteria</taxon>
        <taxon>Bacillati</taxon>
        <taxon>Bacillota</taxon>
        <taxon>Clostridia</taxon>
        <taxon>Lachnospirales</taxon>
        <taxon>Lachnospiraceae</taxon>
        <taxon>Fusicatenibacter</taxon>
    </lineage>
</organism>
<reference evidence="5 6" key="1">
    <citation type="submission" date="2015-09" db="EMBL/GenBank/DDBJ databases">
        <authorList>
            <consortium name="Pathogen Informatics"/>
        </authorList>
    </citation>
    <scope>NUCLEOTIDE SEQUENCE [LARGE SCALE GENOMIC DNA]</scope>
    <source>
        <strain evidence="5 6">2789STDY5608849</strain>
    </source>
</reference>
<evidence type="ECO:0000313" key="5">
    <source>
        <dbReference type="EMBL" id="CUO36871.1"/>
    </source>
</evidence>
<dbReference type="AlphaFoldDB" id="A0A174EGJ2"/>
<evidence type="ECO:0000313" key="6">
    <source>
        <dbReference type="Proteomes" id="UP000095706"/>
    </source>
</evidence>
<proteinExistence type="inferred from homology"/>
<evidence type="ECO:0000256" key="3">
    <source>
        <dbReference type="RuleBase" id="RU361235"/>
    </source>
</evidence>
<dbReference type="InterPro" id="IPR050309">
    <property type="entry name" value="Type-B_Carboxylest/Lipase"/>
</dbReference>
<dbReference type="InterPro" id="IPR029058">
    <property type="entry name" value="AB_hydrolase_fold"/>
</dbReference>
<dbReference type="InterPro" id="IPR002018">
    <property type="entry name" value="CarbesteraseB"/>
</dbReference>
<dbReference type="Pfam" id="PF00135">
    <property type="entry name" value="COesterase"/>
    <property type="match status" value="1"/>
</dbReference>
<dbReference type="Gene3D" id="3.40.50.1820">
    <property type="entry name" value="alpha/beta hydrolase"/>
    <property type="match status" value="1"/>
</dbReference>
<dbReference type="RefSeq" id="WP_055227769.1">
    <property type="nucleotide sequence ID" value="NZ_CYYV01000008.1"/>
</dbReference>
<gene>
    <name evidence="5" type="ORF">ERS852406_01815</name>
</gene>
<comment type="similarity">
    <text evidence="1 3">Belongs to the type-B carboxylesterase/lipase family.</text>
</comment>
<evidence type="ECO:0000256" key="2">
    <source>
        <dbReference type="ARBA" id="ARBA00022801"/>
    </source>
</evidence>
<dbReference type="ESTHER" id="9firm-r7jvv7">
    <property type="family name" value="Carb_B_Bacteria"/>
</dbReference>
<dbReference type="EMBL" id="CYYV01000008">
    <property type="protein sequence ID" value="CUO36871.1"/>
    <property type="molecule type" value="Genomic_DNA"/>
</dbReference>
<name>A0A174EGJ2_9FIRM</name>
<dbReference type="PANTHER" id="PTHR11559">
    <property type="entry name" value="CARBOXYLESTERASE"/>
    <property type="match status" value="1"/>
</dbReference>